<proteinExistence type="predicted"/>
<dbReference type="Proteomes" id="UP000715441">
    <property type="component" value="Unassembled WGS sequence"/>
</dbReference>
<sequence>MEEASLLAGEEFDALVFNALHGPAYHDSITRLARSGVPIMDPDDVTTRADDGLATFEWSKIHAAIKDLRPRETSTASRT</sequence>
<reference evidence="1 2" key="1">
    <citation type="submission" date="2020-04" db="EMBL/GenBank/DDBJ databases">
        <title>Novel species.</title>
        <authorList>
            <person name="Teo W.F.A."/>
            <person name="Lipun K."/>
            <person name="Srisuk N."/>
            <person name="Duangmal K."/>
        </authorList>
    </citation>
    <scope>NUCLEOTIDE SEQUENCE [LARGE SCALE GENOMIC DNA]</scope>
    <source>
        <strain evidence="1 2">K13G38</strain>
    </source>
</reference>
<comment type="caution">
    <text evidence="1">The sequence shown here is derived from an EMBL/GenBank/DDBJ whole genome shotgun (WGS) entry which is preliminary data.</text>
</comment>
<evidence type="ECO:0000313" key="2">
    <source>
        <dbReference type="Proteomes" id="UP000715441"/>
    </source>
</evidence>
<keyword evidence="2" id="KW-1185">Reference proteome</keyword>
<dbReference type="EMBL" id="JAAXLS010000002">
    <property type="protein sequence ID" value="NKQ51969.1"/>
    <property type="molecule type" value="Genomic_DNA"/>
</dbReference>
<name>A0ABX1IZ27_9PSEU</name>
<organism evidence="1 2">
    <name type="scientific">Amycolatopsis acididurans</name>
    <dbReference type="NCBI Taxonomy" id="2724524"/>
    <lineage>
        <taxon>Bacteria</taxon>
        <taxon>Bacillati</taxon>
        <taxon>Actinomycetota</taxon>
        <taxon>Actinomycetes</taxon>
        <taxon>Pseudonocardiales</taxon>
        <taxon>Pseudonocardiaceae</taxon>
        <taxon>Amycolatopsis</taxon>
    </lineage>
</organism>
<accession>A0ABX1IZ27</accession>
<dbReference type="RefSeq" id="WP_168511430.1">
    <property type="nucleotide sequence ID" value="NZ_JAAXLS010000002.1"/>
</dbReference>
<gene>
    <name evidence="1" type="ORF">HFP15_03630</name>
</gene>
<evidence type="ECO:0000313" key="1">
    <source>
        <dbReference type="EMBL" id="NKQ51969.1"/>
    </source>
</evidence>
<protein>
    <submittedName>
        <fullName evidence="1">Uncharacterized protein</fullName>
    </submittedName>
</protein>